<dbReference type="AlphaFoldDB" id="A0A9N9ATP6"/>
<sequence>MNNTANTANTADIADTNTNTDIRKFFTPQNYLSQTTDSSNNQNKKLVKDNYPYIHITRIENSS</sequence>
<dbReference type="Proteomes" id="UP000789396">
    <property type="component" value="Unassembled WGS sequence"/>
</dbReference>
<evidence type="ECO:0000313" key="2">
    <source>
        <dbReference type="Proteomes" id="UP000789396"/>
    </source>
</evidence>
<dbReference type="EMBL" id="CAJVPZ010004173">
    <property type="protein sequence ID" value="CAG8542239.1"/>
    <property type="molecule type" value="Genomic_DNA"/>
</dbReference>
<protein>
    <submittedName>
        <fullName evidence="1">67_t:CDS:1</fullName>
    </submittedName>
</protein>
<reference evidence="1" key="1">
    <citation type="submission" date="2021-06" db="EMBL/GenBank/DDBJ databases">
        <authorList>
            <person name="Kallberg Y."/>
            <person name="Tangrot J."/>
            <person name="Rosling A."/>
        </authorList>
    </citation>
    <scope>NUCLEOTIDE SEQUENCE</scope>
    <source>
        <strain evidence="1">IN212</strain>
    </source>
</reference>
<name>A0A9N9ATP6_9GLOM</name>
<comment type="caution">
    <text evidence="1">The sequence shown here is derived from an EMBL/GenBank/DDBJ whole genome shotgun (WGS) entry which is preliminary data.</text>
</comment>
<gene>
    <name evidence="1" type="ORF">RFULGI_LOCUS4275</name>
</gene>
<keyword evidence="2" id="KW-1185">Reference proteome</keyword>
<accession>A0A9N9ATP6</accession>
<organism evidence="1 2">
    <name type="scientific">Racocetra fulgida</name>
    <dbReference type="NCBI Taxonomy" id="60492"/>
    <lineage>
        <taxon>Eukaryota</taxon>
        <taxon>Fungi</taxon>
        <taxon>Fungi incertae sedis</taxon>
        <taxon>Mucoromycota</taxon>
        <taxon>Glomeromycotina</taxon>
        <taxon>Glomeromycetes</taxon>
        <taxon>Diversisporales</taxon>
        <taxon>Gigasporaceae</taxon>
        <taxon>Racocetra</taxon>
    </lineage>
</organism>
<evidence type="ECO:0000313" key="1">
    <source>
        <dbReference type="EMBL" id="CAG8542239.1"/>
    </source>
</evidence>
<proteinExistence type="predicted"/>